<name>A0A511UXZ5_9BACI</name>
<evidence type="ECO:0000313" key="1">
    <source>
        <dbReference type="EMBL" id="GEN30638.1"/>
    </source>
</evidence>
<evidence type="ECO:0000313" key="2">
    <source>
        <dbReference type="Proteomes" id="UP000321491"/>
    </source>
</evidence>
<dbReference type="Proteomes" id="UP000321491">
    <property type="component" value="Unassembled WGS sequence"/>
</dbReference>
<organism evidence="1 2">
    <name type="scientific">Cerasibacillus quisquiliarum</name>
    <dbReference type="NCBI Taxonomy" id="227865"/>
    <lineage>
        <taxon>Bacteria</taxon>
        <taxon>Bacillati</taxon>
        <taxon>Bacillota</taxon>
        <taxon>Bacilli</taxon>
        <taxon>Bacillales</taxon>
        <taxon>Bacillaceae</taxon>
        <taxon>Cerasibacillus</taxon>
    </lineage>
</organism>
<dbReference type="EMBL" id="BJXW01000009">
    <property type="protein sequence ID" value="GEN30638.1"/>
    <property type="molecule type" value="Genomic_DNA"/>
</dbReference>
<accession>A0A511UXZ5</accession>
<protein>
    <submittedName>
        <fullName evidence="1">Uncharacterized protein</fullName>
    </submittedName>
</protein>
<reference evidence="1 2" key="1">
    <citation type="submission" date="2019-07" db="EMBL/GenBank/DDBJ databases">
        <title>Whole genome shotgun sequence of Cerasibacillus quisquiliarum NBRC 102429.</title>
        <authorList>
            <person name="Hosoyama A."/>
            <person name="Uohara A."/>
            <person name="Ohji S."/>
            <person name="Ichikawa N."/>
        </authorList>
    </citation>
    <scope>NUCLEOTIDE SEQUENCE [LARGE SCALE GENOMIC DNA]</scope>
    <source>
        <strain evidence="1 2">NBRC 102429</strain>
    </source>
</reference>
<dbReference type="RefSeq" id="WP_146936093.1">
    <property type="nucleotide sequence ID" value="NZ_BJXW01000009.1"/>
</dbReference>
<sequence length="62" mass="6945">MKNLLPMISFIILFIAGCSPEQSEFGEKTIEHMAMSEEVQTLFSEGRKEAILLDGYSAFICV</sequence>
<keyword evidence="2" id="KW-1185">Reference proteome</keyword>
<comment type="caution">
    <text evidence="1">The sequence shown here is derived from an EMBL/GenBank/DDBJ whole genome shotgun (WGS) entry which is preliminary data.</text>
</comment>
<dbReference type="PROSITE" id="PS51257">
    <property type="entry name" value="PROKAR_LIPOPROTEIN"/>
    <property type="match status" value="1"/>
</dbReference>
<gene>
    <name evidence="1" type="ORF">CQU01_08760</name>
</gene>
<dbReference type="OrthoDB" id="2679146at2"/>
<dbReference type="AlphaFoldDB" id="A0A511UXZ5"/>
<proteinExistence type="predicted"/>